<comment type="caution">
    <text evidence="3">The sequence shown here is derived from an EMBL/GenBank/DDBJ whole genome shotgun (WGS) entry which is preliminary data.</text>
</comment>
<feature type="region of interest" description="Disordered" evidence="1">
    <location>
        <begin position="406"/>
        <end position="440"/>
    </location>
</feature>
<feature type="region of interest" description="Disordered" evidence="1">
    <location>
        <begin position="257"/>
        <end position="279"/>
    </location>
</feature>
<dbReference type="InterPro" id="IPR003870">
    <property type="entry name" value="DUF222"/>
</dbReference>
<protein>
    <recommendedName>
        <fullName evidence="2">HNH nuclease domain-containing protein</fullName>
    </recommendedName>
</protein>
<dbReference type="Gene3D" id="1.10.30.50">
    <property type="match status" value="1"/>
</dbReference>
<reference evidence="3 4" key="2">
    <citation type="journal article" date="2016" name="Genome Announc.">
        <title>Permanent Draft Genome Sequences for Two Variants of Frankia sp. Strain CpI1, the First Frankia Strain Isolated from Root Nodules of Comptonia peregrina.</title>
        <authorList>
            <person name="Oshone R."/>
            <person name="Hurst S.G.IV."/>
            <person name="Abebe-Akele F."/>
            <person name="Simpson S."/>
            <person name="Morris K."/>
            <person name="Thomas W.K."/>
            <person name="Tisa L.S."/>
        </authorList>
    </citation>
    <scope>NUCLEOTIDE SEQUENCE [LARGE SCALE GENOMIC DNA]</scope>
    <source>
        <strain evidence="4">CpI1-S</strain>
    </source>
</reference>
<evidence type="ECO:0000313" key="4">
    <source>
        <dbReference type="Proteomes" id="UP000032545"/>
    </source>
</evidence>
<reference evidence="4" key="1">
    <citation type="submission" date="2015-02" db="EMBL/GenBank/DDBJ databases">
        <title>Draft Genome of Frankia sp. CpI1-S.</title>
        <authorList>
            <person name="Oshone R.T."/>
            <person name="Ngom M."/>
            <person name="Ghodhbane-Gtari F."/>
            <person name="Gtari M."/>
            <person name="Morris K."/>
            <person name="Thomas K."/>
            <person name="Sen A."/>
            <person name="Tisa L.S."/>
        </authorList>
    </citation>
    <scope>NUCLEOTIDE SEQUENCE [LARGE SCALE GENOMIC DNA]</scope>
    <source>
        <strain evidence="4">CpI1-S</strain>
    </source>
</reference>
<dbReference type="PATRIC" id="fig|1502723.3.peg.1954"/>
<sequence length="440" mass="48102">MFDDDLNALPLPDLEVEVCSWAGRISAATCRWLTLIAAFDRRKGWSATGLPTCAHWLAWRCGIGLRASYEYLRVARALQTLPQISATFARGEISYSKVRAVTRVATPDTDAAWAHEAARCSARELERLVSLQSKIDSDGQDDREKNSGKKDSVRCSWHWNEDGTFFLIAHLDSERGAVVAKALAMAATSLDQSAGPRDDEKMSIDSADDPEKVVPQALRVDALAGVAESFLTHGAPGLTDPTSYTVNVHVDVDTLIGGAETRRDDRTQKAEKKDPSGRTCEIEGGATLAPSVVRRLSCDSLLRAVLTDPKGNPLALGRTRRSPSTKLRRAIYARDKGVCRYPGCRHTQWLQVHHLQEWGIESGPTDPVNLVLLCSLHHRLIHDRGLVLERRPAGDLLVFHPDGTVTQEAPTISSDPDPLRFFRSATPRGPGHGSSVGQAA</sequence>
<organism evidence="3 4">
    <name type="scientific">Frankia torreyi</name>
    <dbReference type="NCBI Taxonomy" id="1856"/>
    <lineage>
        <taxon>Bacteria</taxon>
        <taxon>Bacillati</taxon>
        <taxon>Actinomycetota</taxon>
        <taxon>Actinomycetes</taxon>
        <taxon>Frankiales</taxon>
        <taxon>Frankiaceae</taxon>
        <taxon>Frankia</taxon>
    </lineage>
</organism>
<dbReference type="CDD" id="cd00085">
    <property type="entry name" value="HNHc"/>
    <property type="match status" value="1"/>
</dbReference>
<evidence type="ECO:0000259" key="2">
    <source>
        <dbReference type="SMART" id="SM00507"/>
    </source>
</evidence>
<dbReference type="InterPro" id="IPR003615">
    <property type="entry name" value="HNH_nuc"/>
</dbReference>
<evidence type="ECO:0000256" key="1">
    <source>
        <dbReference type="SAM" id="MobiDB-lite"/>
    </source>
</evidence>
<name>A0A0D8BF11_9ACTN</name>
<gene>
    <name evidence="3" type="ORF">FF36_02826</name>
</gene>
<dbReference type="RefSeq" id="WP_199865390.1">
    <property type="nucleotide sequence ID" value="NZ_JYFN01000019.1"/>
</dbReference>
<evidence type="ECO:0000313" key="3">
    <source>
        <dbReference type="EMBL" id="KJE22848.1"/>
    </source>
</evidence>
<dbReference type="AlphaFoldDB" id="A0A0D8BF11"/>
<dbReference type="EMBL" id="JYFN01000019">
    <property type="protein sequence ID" value="KJE22848.1"/>
    <property type="molecule type" value="Genomic_DNA"/>
</dbReference>
<dbReference type="Pfam" id="PF02720">
    <property type="entry name" value="DUF222"/>
    <property type="match status" value="1"/>
</dbReference>
<feature type="compositionally biased region" description="Basic and acidic residues" evidence="1">
    <location>
        <begin position="260"/>
        <end position="276"/>
    </location>
</feature>
<keyword evidence="4" id="KW-1185">Reference proteome</keyword>
<dbReference type="Proteomes" id="UP000032545">
    <property type="component" value="Unassembled WGS sequence"/>
</dbReference>
<proteinExistence type="predicted"/>
<accession>A0A0D8BF11</accession>
<feature type="domain" description="HNH nuclease" evidence="2">
    <location>
        <begin position="326"/>
        <end position="379"/>
    </location>
</feature>
<dbReference type="SMART" id="SM00507">
    <property type="entry name" value="HNHc"/>
    <property type="match status" value="1"/>
</dbReference>